<dbReference type="Proteomes" id="UP001597502">
    <property type="component" value="Unassembled WGS sequence"/>
</dbReference>
<organism evidence="1 2">
    <name type="scientific">Lentibacillus juripiscarius</name>
    <dbReference type="NCBI Taxonomy" id="257446"/>
    <lineage>
        <taxon>Bacteria</taxon>
        <taxon>Bacillati</taxon>
        <taxon>Bacillota</taxon>
        <taxon>Bacilli</taxon>
        <taxon>Bacillales</taxon>
        <taxon>Bacillaceae</taxon>
        <taxon>Lentibacillus</taxon>
    </lineage>
</organism>
<dbReference type="Pfam" id="PF13030">
    <property type="entry name" value="DUF3891"/>
    <property type="match status" value="1"/>
</dbReference>
<sequence length="258" mass="30319">MIVRERPDAFVMIEQDNHAQVSGKIMSQWKDSLFPGLDLRQSAEHAIYRHDVGWEPFDCQPFWNDQKQSPYMFTDFPAMPKTVLYKHGIDVVEKEDAYAAMLCSEHYKQFVKKEPGETARNFVEHEDQRQQRLMELLDGFNKRLFRHHFTLLQLGDSLSLYACLNEPGVSKKDEHPFFKDGISLADKLEGLNRDKMEIYWKDDQTIVLDPFPFERTLEFTLQQKVVAKQAIAQHGLLESYERTPFEKISLRLMPMQSL</sequence>
<gene>
    <name evidence="1" type="ORF">ACFSUO_02960</name>
</gene>
<evidence type="ECO:0000313" key="1">
    <source>
        <dbReference type="EMBL" id="MFD2759943.1"/>
    </source>
</evidence>
<name>A0ABW5V3V1_9BACI</name>
<protein>
    <submittedName>
        <fullName evidence="1">DUF3891 family protein</fullName>
    </submittedName>
</protein>
<dbReference type="EMBL" id="JBHUNA010000005">
    <property type="protein sequence ID" value="MFD2759943.1"/>
    <property type="molecule type" value="Genomic_DNA"/>
</dbReference>
<keyword evidence="2" id="KW-1185">Reference proteome</keyword>
<reference evidence="2" key="1">
    <citation type="journal article" date="2019" name="Int. J. Syst. Evol. Microbiol.">
        <title>The Global Catalogue of Microorganisms (GCM) 10K type strain sequencing project: providing services to taxonomists for standard genome sequencing and annotation.</title>
        <authorList>
            <consortium name="The Broad Institute Genomics Platform"/>
            <consortium name="The Broad Institute Genome Sequencing Center for Infectious Disease"/>
            <person name="Wu L."/>
            <person name="Ma J."/>
        </authorList>
    </citation>
    <scope>NUCLEOTIDE SEQUENCE [LARGE SCALE GENOMIC DNA]</scope>
    <source>
        <strain evidence="2">TISTR 1535</strain>
    </source>
</reference>
<dbReference type="InterPro" id="IPR024992">
    <property type="entry name" value="DUF3891"/>
</dbReference>
<proteinExistence type="predicted"/>
<accession>A0ABW5V3V1</accession>
<comment type="caution">
    <text evidence="1">The sequence shown here is derived from an EMBL/GenBank/DDBJ whole genome shotgun (WGS) entry which is preliminary data.</text>
</comment>
<dbReference type="RefSeq" id="WP_382390937.1">
    <property type="nucleotide sequence ID" value="NZ_JBHUNA010000005.1"/>
</dbReference>
<evidence type="ECO:0000313" key="2">
    <source>
        <dbReference type="Proteomes" id="UP001597502"/>
    </source>
</evidence>